<dbReference type="PROSITE" id="PS51318">
    <property type="entry name" value="TAT"/>
    <property type="match status" value="1"/>
</dbReference>
<dbReference type="EMBL" id="VFNV01000001">
    <property type="protein sequence ID" value="TQK76173.1"/>
    <property type="molecule type" value="Genomic_DNA"/>
</dbReference>
<evidence type="ECO:0000259" key="3">
    <source>
        <dbReference type="PROSITE" id="PS51677"/>
    </source>
</evidence>
<evidence type="ECO:0000256" key="1">
    <source>
        <dbReference type="ARBA" id="ARBA00022723"/>
    </source>
</evidence>
<keyword evidence="5" id="KW-1185">Reference proteome</keyword>
<dbReference type="SUPFAM" id="SSF88713">
    <property type="entry name" value="Glycoside hydrolase/deacetylase"/>
    <property type="match status" value="1"/>
</dbReference>
<keyword evidence="1" id="KW-0479">Metal-binding</keyword>
<sequence length="267" mass="28584">MVRRIDRRGFLKLSGAAAVGTAIGAGGLAATEKVAARGHLDFYHSYAASIHAGRVTPPKHRDVSVVWAGPAVNEVALTFDDGPAPDWTPRVLRALADAQAPATFFVQGNRLLENGHILAGAITDHEIGIHTWDHSDMGRMSLEEVTNQLVRMRDLIVDRLAVTPTLMRPPYGHIAGSTLLACNELGLTPVLWNLQMLDANFRSDPAGLTRYIGSAVSAGSIVLAHDVGNSQYLVTIDELPAIIAAIRARGFKLVTVSQLLRAHSPVG</sequence>
<dbReference type="Gene3D" id="3.20.20.370">
    <property type="entry name" value="Glycoside hydrolase/deacetylase"/>
    <property type="match status" value="1"/>
</dbReference>
<proteinExistence type="predicted"/>
<feature type="domain" description="NodB homology" evidence="3">
    <location>
        <begin position="73"/>
        <end position="254"/>
    </location>
</feature>
<keyword evidence="2" id="KW-0378">Hydrolase</keyword>
<dbReference type="Pfam" id="PF01522">
    <property type="entry name" value="Polysacc_deac_1"/>
    <property type="match status" value="1"/>
</dbReference>
<reference evidence="4 5" key="1">
    <citation type="submission" date="2019-06" db="EMBL/GenBank/DDBJ databases">
        <title>Sequencing the genomes of 1000 actinobacteria strains.</title>
        <authorList>
            <person name="Klenk H.-P."/>
        </authorList>
    </citation>
    <scope>NUCLEOTIDE SEQUENCE [LARGE SCALE GENOMIC DNA]</scope>
    <source>
        <strain evidence="4 5">DSM 10596</strain>
    </source>
</reference>
<dbReference type="RefSeq" id="WP_142113524.1">
    <property type="nucleotide sequence ID" value="NZ_BAAATB010000002.1"/>
</dbReference>
<gene>
    <name evidence="4" type="ORF">FB389_0832</name>
</gene>
<dbReference type="GO" id="GO:0016810">
    <property type="term" value="F:hydrolase activity, acting on carbon-nitrogen (but not peptide) bonds"/>
    <property type="evidence" value="ECO:0007669"/>
    <property type="project" value="InterPro"/>
</dbReference>
<dbReference type="CDD" id="cd10917">
    <property type="entry name" value="CE4_NodB_like_6s_7s"/>
    <property type="match status" value="1"/>
</dbReference>
<dbReference type="InterPro" id="IPR019546">
    <property type="entry name" value="TAT_signal_bac_arc"/>
</dbReference>
<dbReference type="PROSITE" id="PS51677">
    <property type="entry name" value="NODB"/>
    <property type="match status" value="1"/>
</dbReference>
<evidence type="ECO:0000256" key="2">
    <source>
        <dbReference type="ARBA" id="ARBA00022801"/>
    </source>
</evidence>
<accession>A0A542SNI1</accession>
<evidence type="ECO:0000313" key="5">
    <source>
        <dbReference type="Proteomes" id="UP000316181"/>
    </source>
</evidence>
<evidence type="ECO:0000313" key="4">
    <source>
        <dbReference type="EMBL" id="TQK76173.1"/>
    </source>
</evidence>
<dbReference type="PANTHER" id="PTHR10587">
    <property type="entry name" value="GLYCOSYL TRANSFERASE-RELATED"/>
    <property type="match status" value="1"/>
</dbReference>
<dbReference type="Proteomes" id="UP000316181">
    <property type="component" value="Unassembled WGS sequence"/>
</dbReference>
<comment type="caution">
    <text evidence="4">The sequence shown here is derived from an EMBL/GenBank/DDBJ whole genome shotgun (WGS) entry which is preliminary data.</text>
</comment>
<dbReference type="InterPro" id="IPR006311">
    <property type="entry name" value="TAT_signal"/>
</dbReference>
<dbReference type="NCBIfam" id="TIGR01409">
    <property type="entry name" value="TAT_signal_seq"/>
    <property type="match status" value="1"/>
</dbReference>
<name>A0A542SNI1_9MICO</name>
<dbReference type="AlphaFoldDB" id="A0A542SNI1"/>
<dbReference type="GO" id="GO:0016020">
    <property type="term" value="C:membrane"/>
    <property type="evidence" value="ECO:0007669"/>
    <property type="project" value="TreeGrafter"/>
</dbReference>
<dbReference type="OrthoDB" id="9797391at2"/>
<dbReference type="InterPro" id="IPR011330">
    <property type="entry name" value="Glyco_hydro/deAcase_b/a-brl"/>
</dbReference>
<dbReference type="PANTHER" id="PTHR10587:SF133">
    <property type="entry name" value="CHITIN DEACETYLASE 1-RELATED"/>
    <property type="match status" value="1"/>
</dbReference>
<dbReference type="InterPro" id="IPR050248">
    <property type="entry name" value="Polysacc_deacetylase_ArnD"/>
</dbReference>
<dbReference type="GO" id="GO:0046872">
    <property type="term" value="F:metal ion binding"/>
    <property type="evidence" value="ECO:0007669"/>
    <property type="project" value="UniProtKB-KW"/>
</dbReference>
<dbReference type="InterPro" id="IPR002509">
    <property type="entry name" value="NODB_dom"/>
</dbReference>
<protein>
    <submittedName>
        <fullName evidence="4">Secreted protein</fullName>
    </submittedName>
</protein>
<organism evidence="4 5">
    <name type="scientific">Rarobacter incanus</name>
    <dbReference type="NCBI Taxonomy" id="153494"/>
    <lineage>
        <taxon>Bacteria</taxon>
        <taxon>Bacillati</taxon>
        <taxon>Actinomycetota</taxon>
        <taxon>Actinomycetes</taxon>
        <taxon>Micrococcales</taxon>
        <taxon>Rarobacteraceae</taxon>
        <taxon>Rarobacter</taxon>
    </lineage>
</organism>
<dbReference type="GO" id="GO:0005975">
    <property type="term" value="P:carbohydrate metabolic process"/>
    <property type="evidence" value="ECO:0007669"/>
    <property type="project" value="InterPro"/>
</dbReference>